<dbReference type="CDD" id="cd09272">
    <property type="entry name" value="RNase_HI_RT_Ty1"/>
    <property type="match status" value="1"/>
</dbReference>
<feature type="domain" description="Integrase catalytic" evidence="7">
    <location>
        <begin position="1342"/>
        <end position="1405"/>
    </location>
</feature>
<dbReference type="SUPFAM" id="SSF56672">
    <property type="entry name" value="DNA/RNA polymerases"/>
    <property type="match status" value="2"/>
</dbReference>
<dbReference type="Gene3D" id="2.40.70.10">
    <property type="entry name" value="Acid Proteases"/>
    <property type="match status" value="1"/>
</dbReference>
<dbReference type="Gene3D" id="3.30.420.10">
    <property type="entry name" value="Ribonuclease H-like superfamily/Ribonuclease H"/>
    <property type="match status" value="2"/>
</dbReference>
<dbReference type="InterPro" id="IPR021109">
    <property type="entry name" value="Peptidase_aspartic_dom_sf"/>
</dbReference>
<keyword evidence="1" id="KW-0645">Protease</keyword>
<dbReference type="InterPro" id="IPR000477">
    <property type="entry name" value="RT_dom"/>
</dbReference>
<evidence type="ECO:0000259" key="6">
    <source>
        <dbReference type="PROSITE" id="PS50878"/>
    </source>
</evidence>
<keyword evidence="2" id="KW-0863">Zinc-finger</keyword>
<evidence type="ECO:0000259" key="5">
    <source>
        <dbReference type="PROSITE" id="PS50158"/>
    </source>
</evidence>
<dbReference type="Pfam" id="PF22936">
    <property type="entry name" value="Pol_BBD"/>
    <property type="match status" value="1"/>
</dbReference>
<dbReference type="CDD" id="cd01647">
    <property type="entry name" value="RT_LTR"/>
    <property type="match status" value="1"/>
</dbReference>
<dbReference type="PANTHER" id="PTHR24559">
    <property type="entry name" value="TRANSPOSON TY3-I GAG-POL POLYPROTEIN"/>
    <property type="match status" value="1"/>
</dbReference>
<evidence type="ECO:0000313" key="9">
    <source>
        <dbReference type="Proteomes" id="UP001151760"/>
    </source>
</evidence>
<feature type="domain" description="CCHC-type" evidence="5">
    <location>
        <begin position="40"/>
        <end position="55"/>
    </location>
</feature>
<comment type="caution">
    <text evidence="8">The sequence shown here is derived from an EMBL/GenBank/DDBJ whole genome shotgun (WGS) entry which is preliminary data.</text>
</comment>
<keyword evidence="8" id="KW-0695">RNA-directed DNA polymerase</keyword>
<dbReference type="Pfam" id="PF14223">
    <property type="entry name" value="Retrotran_gag_2"/>
    <property type="match status" value="1"/>
</dbReference>
<dbReference type="GO" id="GO:0003964">
    <property type="term" value="F:RNA-directed DNA polymerase activity"/>
    <property type="evidence" value="ECO:0007669"/>
    <property type="project" value="UniProtKB-KW"/>
</dbReference>
<keyword evidence="1" id="KW-0064">Aspartyl protease</keyword>
<accession>A0ABQ5G222</accession>
<dbReference type="InterPro" id="IPR043502">
    <property type="entry name" value="DNA/RNA_pol_sf"/>
</dbReference>
<dbReference type="Proteomes" id="UP001151760">
    <property type="component" value="Unassembled WGS sequence"/>
</dbReference>
<dbReference type="SMART" id="SM00343">
    <property type="entry name" value="ZnF_C2HC"/>
    <property type="match status" value="2"/>
</dbReference>
<dbReference type="Gene3D" id="3.30.70.270">
    <property type="match status" value="1"/>
</dbReference>
<keyword evidence="9" id="KW-1185">Reference proteome</keyword>
<dbReference type="InterPro" id="IPR013103">
    <property type="entry name" value="RVT_2"/>
</dbReference>
<dbReference type="InterPro" id="IPR001584">
    <property type="entry name" value="Integrase_cat-core"/>
</dbReference>
<dbReference type="EMBL" id="BQNB010017998">
    <property type="protein sequence ID" value="GJT69550.1"/>
    <property type="molecule type" value="Genomic_DNA"/>
</dbReference>
<keyword evidence="8" id="KW-0808">Transferase</keyword>
<keyword evidence="8" id="KW-0548">Nucleotidyltransferase</keyword>
<keyword evidence="2" id="KW-0862">Zinc</keyword>
<reference evidence="8" key="2">
    <citation type="submission" date="2022-01" db="EMBL/GenBank/DDBJ databases">
        <authorList>
            <person name="Yamashiro T."/>
            <person name="Shiraishi A."/>
            <person name="Satake H."/>
            <person name="Nakayama K."/>
        </authorList>
    </citation>
    <scope>NUCLEOTIDE SEQUENCE</scope>
</reference>
<feature type="region of interest" description="Disordered" evidence="4">
    <location>
        <begin position="1086"/>
        <end position="1126"/>
    </location>
</feature>
<evidence type="ECO:0000256" key="2">
    <source>
        <dbReference type="PROSITE-ProRule" id="PRU00047"/>
    </source>
</evidence>
<dbReference type="Pfam" id="PF07727">
    <property type="entry name" value="RVT_2"/>
    <property type="match status" value="1"/>
</dbReference>
<evidence type="ECO:0000256" key="3">
    <source>
        <dbReference type="SAM" id="Coils"/>
    </source>
</evidence>
<dbReference type="Gene3D" id="3.10.10.10">
    <property type="entry name" value="HIV Type 1 Reverse Transcriptase, subunit A, domain 1"/>
    <property type="match status" value="1"/>
</dbReference>
<dbReference type="InterPro" id="IPR054722">
    <property type="entry name" value="PolX-like_BBD"/>
</dbReference>
<keyword evidence="2" id="KW-0479">Metal-binding</keyword>
<reference evidence="8" key="1">
    <citation type="journal article" date="2022" name="Int. J. Mol. Sci.">
        <title>Draft Genome of Tanacetum Coccineum: Genomic Comparison of Closely Related Tanacetum-Family Plants.</title>
        <authorList>
            <person name="Yamashiro T."/>
            <person name="Shiraishi A."/>
            <person name="Nakayama K."/>
            <person name="Satake H."/>
        </authorList>
    </citation>
    <scope>NUCLEOTIDE SEQUENCE</scope>
</reference>
<dbReference type="InterPro" id="IPR053134">
    <property type="entry name" value="RNA-dir_DNA_polymerase"/>
</dbReference>
<dbReference type="Pfam" id="PF08284">
    <property type="entry name" value="RVP_2"/>
    <property type="match status" value="1"/>
</dbReference>
<dbReference type="InterPro" id="IPR036397">
    <property type="entry name" value="RNaseH_sf"/>
</dbReference>
<sequence>MTPHHTCFNYNHSGHLAKDCRGVPRNVNPVSARNLTVRACYECGSTDHVMSACPRLNRAQRPGGDRPNQVVANNGEPSKLGFRYEIEIASGQLIKIDKVIKGCKLEIEGHVFDNDLIPFGHGSFDVIIGMDWLSNHKAEIICHEKVVRIPLLDGKVLRVLGEKLEKKMRQLKSAKAKEKEQEEIVVVRDFLELFPDDLSGLPHVREIEFRIELILGATPVAKSPYRLTPSELEELSGQLKELQDKGFIRPSSSPWGAPVLVVKKKDGSFRMCIDNRELNKLTVKNRYPLPRIDDLFDQLQGSQFFSKIDLRSGYHQLRVHEDDIPKTTFRTRYGHFEFTVIPFGLTNAPVVFMDSMNRICRPYLDKFVIVFIDDILIYSKTREEHVVHLRLVLELLKKEKLYAKFSKCEFWLREMQFLGHVINGNGIHVDFSKIEAELAFQTLKDKLCNAPVLALHDGLEDFVVYCDVSGIELGCVTKSVIYTDHKSLQHIFSQKELNMRQRRWIELFSDYDCEIRYHPSKANVVADALSRKERKEAVDESAGLQKGLDEMIKHRSDGTLYYLDRIWVPLKGDVRTLIMDEAHKSKYFLHLGADKMYYDLRDRYWWPGMNKDIAVYVSKCLTCLKVKAEHQRPSGLLQQPKIPEWKWEGIAIDFVTKLPRTSSGHDTIWVIVDRHGVPISIISDHDSRFTSRFWQSMQEALRTRLDMNESIDSAFVRFNTIITSLKSLDKGYSSKNYVRKFLRALHPKWRANVTAIEESKDLTSLSLDELIGNLKVHEMIIKKDSKIFKEKVERKSITLKAKKESSNEECLTSGSEDEEYAMAVRDLKKFFKRRGRFVRQPRNDKKTGEEDDEKVKDETCLLAHASSEVCLESSYFSDEDSSIDDLALDNEYDKLCKMSLKIITKNKRLKATRNSLENELRKLKDKLSILEKNKGVDLDCAKCHALKIENEKLKEESTRLNKFEKSTHCLNEMLSNQKPSGDKLGLGFNSFEASSSGTKEIKFVKAQKKAYSDGGPINMGGPLNDQAAPKIIMGPPPATPGSEKTVSFQKSILGPRPKHIIVNKAKVPVASDNEVKQFYKPLSKPGVGFSKPNFRSKTPPPRKVNNNYPRSKTPQPRRHVGRQNQPHGFPICLGVDLEPDEWIKDSGCSKHMTGNRKLFSTYKAYNGGNVIFGSNLRGNIIGKGQICDNKCRVTFSEHDSEITKDGKVIGRGIRKKGLYVMKLGNKPKDQICLTTIDENSTLWHRRLGHANMRLIQSLASKELVRNLPKLKFDQHFYDACKIGKQAHASHKAKNVVSMTRCLELLHMDLFGPSAIRSYGGNRYTLVITILHQNISGYHRPPPQSNDVVERKNRTLQEMIRTMLNEQSLPQKFWCNAVDTSTYILNRILIRAILGKTPYELLREPKNVNEALGDESWIVAMQEELNQFVAYDVWELVPQPRNMTIIGTKWVFRNTLYENDNTLFTKKKSSNLIIVQVYVDDIIFGSTCQDVCDEFAKIIHDEFEMSMMGELNFFLGLRIKQMEDGIFFNQSKYIKEMLKKFGLEDSKPMKTPMSSDTKLTKGEECESVDSTKYRGMIGSLLYLTTSRHDIMFSVCLCDRFQEAPKTSHLEAVKRIFRYIKGTTHLGLWYPKGTGIETIVYADSDHAGDYKQTALAISTTEAEYVSAEKACQQALWMKQALIDYDVRLDDVPIMCDNKGAIDLSKNPVQHSRTKHIEIRHHFLRDNVQKGHISIEKVSSVDNIADILTKPLKRESFNYLRLGLGMMEHIP</sequence>
<evidence type="ECO:0000256" key="1">
    <source>
        <dbReference type="ARBA" id="ARBA00022750"/>
    </source>
</evidence>
<dbReference type="PANTHER" id="PTHR24559:SF444">
    <property type="entry name" value="REVERSE TRANSCRIPTASE DOMAIN-CONTAINING PROTEIN"/>
    <property type="match status" value="1"/>
</dbReference>
<evidence type="ECO:0000259" key="7">
    <source>
        <dbReference type="PROSITE" id="PS50994"/>
    </source>
</evidence>
<feature type="coiled-coil region" evidence="3">
    <location>
        <begin position="157"/>
        <end position="184"/>
    </location>
</feature>
<feature type="coiled-coil region" evidence="3">
    <location>
        <begin position="906"/>
        <end position="966"/>
    </location>
</feature>
<dbReference type="SUPFAM" id="SSF53098">
    <property type="entry name" value="Ribonuclease H-like"/>
    <property type="match status" value="2"/>
</dbReference>
<feature type="domain" description="Reverse transcriptase" evidence="6">
    <location>
        <begin position="243"/>
        <end position="422"/>
    </location>
</feature>
<organism evidence="8 9">
    <name type="scientific">Tanacetum coccineum</name>
    <dbReference type="NCBI Taxonomy" id="301880"/>
    <lineage>
        <taxon>Eukaryota</taxon>
        <taxon>Viridiplantae</taxon>
        <taxon>Streptophyta</taxon>
        <taxon>Embryophyta</taxon>
        <taxon>Tracheophyta</taxon>
        <taxon>Spermatophyta</taxon>
        <taxon>Magnoliopsida</taxon>
        <taxon>eudicotyledons</taxon>
        <taxon>Gunneridae</taxon>
        <taxon>Pentapetalae</taxon>
        <taxon>asterids</taxon>
        <taxon>campanulids</taxon>
        <taxon>Asterales</taxon>
        <taxon>Asteraceae</taxon>
        <taxon>Asteroideae</taxon>
        <taxon>Anthemideae</taxon>
        <taxon>Anthemidinae</taxon>
        <taxon>Tanacetum</taxon>
    </lineage>
</organism>
<name>A0ABQ5G222_9ASTR</name>
<proteinExistence type="predicted"/>
<dbReference type="Gene3D" id="1.10.340.70">
    <property type="match status" value="1"/>
</dbReference>
<dbReference type="InterPro" id="IPR041588">
    <property type="entry name" value="Integrase_H2C2"/>
</dbReference>
<gene>
    <name evidence="8" type="ORF">Tco_1028836</name>
</gene>
<dbReference type="InterPro" id="IPR001878">
    <property type="entry name" value="Znf_CCHC"/>
</dbReference>
<dbReference type="SUPFAM" id="SSF57756">
    <property type="entry name" value="Retrovirus zinc finger-like domains"/>
    <property type="match status" value="1"/>
</dbReference>
<dbReference type="InterPro" id="IPR043128">
    <property type="entry name" value="Rev_trsase/Diguanyl_cyclase"/>
</dbReference>
<keyword evidence="1" id="KW-0378">Hydrolase</keyword>
<evidence type="ECO:0000313" key="8">
    <source>
        <dbReference type="EMBL" id="GJT69550.1"/>
    </source>
</evidence>
<dbReference type="Pfam" id="PF13976">
    <property type="entry name" value="gag_pre-integrs"/>
    <property type="match status" value="1"/>
</dbReference>
<dbReference type="Pfam" id="PF00078">
    <property type="entry name" value="RVT_1"/>
    <property type="match status" value="1"/>
</dbReference>
<dbReference type="InterPro" id="IPR036875">
    <property type="entry name" value="Znf_CCHC_sf"/>
</dbReference>
<evidence type="ECO:0000256" key="4">
    <source>
        <dbReference type="SAM" id="MobiDB-lite"/>
    </source>
</evidence>
<dbReference type="InterPro" id="IPR012337">
    <property type="entry name" value="RNaseH-like_sf"/>
</dbReference>
<protein>
    <submittedName>
        <fullName evidence="8">Reverse transcriptase domain-containing protein</fullName>
    </submittedName>
</protein>
<dbReference type="PROSITE" id="PS50994">
    <property type="entry name" value="INTEGRASE"/>
    <property type="match status" value="1"/>
</dbReference>
<dbReference type="PROSITE" id="PS50158">
    <property type="entry name" value="ZF_CCHC"/>
    <property type="match status" value="1"/>
</dbReference>
<dbReference type="CDD" id="cd00303">
    <property type="entry name" value="retropepsin_like"/>
    <property type="match status" value="1"/>
</dbReference>
<dbReference type="Pfam" id="PF17921">
    <property type="entry name" value="Integrase_H2C2"/>
    <property type="match status" value="1"/>
</dbReference>
<keyword evidence="3" id="KW-0175">Coiled coil</keyword>
<feature type="compositionally biased region" description="Polar residues" evidence="4">
    <location>
        <begin position="1104"/>
        <end position="1114"/>
    </location>
</feature>
<dbReference type="InterPro" id="IPR025724">
    <property type="entry name" value="GAG-pre-integrase_dom"/>
</dbReference>
<dbReference type="PROSITE" id="PS50878">
    <property type="entry name" value="RT_POL"/>
    <property type="match status" value="1"/>
</dbReference>